<gene>
    <name evidence="2" type="ORF">FIB18_20640</name>
    <name evidence="1" type="ORF">GGQ79_002621</name>
</gene>
<evidence type="ECO:0000313" key="4">
    <source>
        <dbReference type="Proteomes" id="UP000553980"/>
    </source>
</evidence>
<dbReference type="EMBL" id="JACIEX010000005">
    <property type="protein sequence ID" value="MBB4094102.1"/>
    <property type="molecule type" value="Genomic_DNA"/>
</dbReference>
<dbReference type="Gene3D" id="3.30.2000.30">
    <property type="match status" value="1"/>
</dbReference>
<dbReference type="Proteomes" id="UP000553980">
    <property type="component" value="Unassembled WGS sequence"/>
</dbReference>
<sequence length="135" mass="15021">MTSPSLELQKALYDRLKSDPALSAVINGRVYDTVPEGSAFPYVSFGPFDELRDDAECITGFEITMQLDVWSRKPGFPECRKVGDLVRRAVLSAKIELLDNRLVSISHRQTMTMRDPDGLTSHGIVNFVAFVEQGA</sequence>
<protein>
    <submittedName>
        <fullName evidence="2">DUF3168 domain-containing protein</fullName>
    </submittedName>
</protein>
<dbReference type="Proteomes" id="UP000313390">
    <property type="component" value="Unassembled WGS sequence"/>
</dbReference>
<reference evidence="2" key="2">
    <citation type="submission" date="2019-06" db="EMBL/GenBank/DDBJ databases">
        <authorList>
            <person name="Hu M."/>
        </authorList>
    </citation>
    <scope>NUCLEOTIDE SEQUENCE</scope>
    <source>
        <strain evidence="2">08RB2639</strain>
    </source>
</reference>
<dbReference type="EMBL" id="VEWK01000013">
    <property type="protein sequence ID" value="TNV09471.1"/>
    <property type="molecule type" value="Genomic_DNA"/>
</dbReference>
<evidence type="ECO:0000313" key="1">
    <source>
        <dbReference type="EMBL" id="MBB4094102.1"/>
    </source>
</evidence>
<dbReference type="OrthoDB" id="7630456at2"/>
<evidence type="ECO:0000313" key="2">
    <source>
        <dbReference type="EMBL" id="TNV09471.1"/>
    </source>
</evidence>
<name>A0A5C5CE64_9HYPH</name>
<keyword evidence="4" id="KW-1185">Reference proteome</keyword>
<organism evidence="2 3">
    <name type="scientific">Brucella pecoris</name>
    <dbReference type="NCBI Taxonomy" id="867683"/>
    <lineage>
        <taxon>Bacteria</taxon>
        <taxon>Pseudomonadati</taxon>
        <taxon>Pseudomonadota</taxon>
        <taxon>Alphaproteobacteria</taxon>
        <taxon>Hyphomicrobiales</taxon>
        <taxon>Brucellaceae</taxon>
        <taxon>Brucella/Ochrobactrum group</taxon>
        <taxon>Brucella</taxon>
    </lineage>
</organism>
<dbReference type="Pfam" id="PF11367">
    <property type="entry name" value="Tail_completion_gp17"/>
    <property type="match status" value="1"/>
</dbReference>
<dbReference type="InterPro" id="IPR053745">
    <property type="entry name" value="Viral_Tail_Comp_sf"/>
</dbReference>
<accession>A0A5C5CE64</accession>
<dbReference type="InterPro" id="IPR021508">
    <property type="entry name" value="Gp17-like"/>
</dbReference>
<reference evidence="2 3" key="1">
    <citation type="journal article" date="2011" name="Int. J. Syst. Evol. Microbiol.">
        <title>Ochrobactrum pecoris sp. nov., isolated from farm animals.</title>
        <authorList>
            <person name="Kampfer P."/>
            <person name="Huber B."/>
            <person name="Busse H.J."/>
            <person name="Scholz H.C."/>
            <person name="Tomaso H."/>
            <person name="Hotzel H."/>
            <person name="Melzer F."/>
        </authorList>
    </citation>
    <scope>NUCLEOTIDE SEQUENCE [LARGE SCALE GENOMIC DNA]</scope>
    <source>
        <strain evidence="2 3">08RB2639</strain>
    </source>
</reference>
<dbReference type="RefSeq" id="WP_140022497.1">
    <property type="nucleotide sequence ID" value="NZ_JACIEX010000005.1"/>
</dbReference>
<proteinExistence type="predicted"/>
<dbReference type="AlphaFoldDB" id="A0A5C5CE64"/>
<comment type="caution">
    <text evidence="2">The sequence shown here is derived from an EMBL/GenBank/DDBJ whole genome shotgun (WGS) entry which is preliminary data.</text>
</comment>
<reference evidence="1 4" key="3">
    <citation type="submission" date="2020-08" db="EMBL/GenBank/DDBJ databases">
        <title>Genomic Encyclopedia of Type Strains, Phase IV (KMG-IV): sequencing the most valuable type-strain genomes for metagenomic binning, comparative biology and taxonomic classification.</title>
        <authorList>
            <person name="Goeker M."/>
        </authorList>
    </citation>
    <scope>NUCLEOTIDE SEQUENCE [LARGE SCALE GENOMIC DNA]</scope>
    <source>
        <strain evidence="1 4">DSM 23868</strain>
    </source>
</reference>
<evidence type="ECO:0000313" key="3">
    <source>
        <dbReference type="Proteomes" id="UP000313390"/>
    </source>
</evidence>